<dbReference type="Proteomes" id="UP000789941">
    <property type="component" value="Unassembled WGS sequence"/>
</dbReference>
<reference evidence="1 2" key="1">
    <citation type="submission" date="2019-08" db="EMBL/GenBank/DDBJ databases">
        <authorList>
            <person name="Vazquez-Campos X."/>
        </authorList>
    </citation>
    <scope>NUCLEOTIDE SEQUENCE [LARGE SCALE GENOMIC DNA]</scope>
    <source>
        <strain evidence="1">LFW-283_2</strain>
    </source>
</reference>
<evidence type="ECO:0000313" key="1">
    <source>
        <dbReference type="EMBL" id="VVC03942.1"/>
    </source>
</evidence>
<name>A0A5E4LV93_9ARCH</name>
<dbReference type="AlphaFoldDB" id="A0A5E4LV93"/>
<dbReference type="EMBL" id="CABMJJ010000009">
    <property type="protein sequence ID" value="VVC03942.1"/>
    <property type="molecule type" value="Genomic_DNA"/>
</dbReference>
<protein>
    <submittedName>
        <fullName evidence="1">Uncharacterized protein</fullName>
    </submittedName>
</protein>
<comment type="caution">
    <text evidence="1">The sequence shown here is derived from an EMBL/GenBank/DDBJ whole genome shotgun (WGS) entry which is preliminary data.</text>
</comment>
<gene>
    <name evidence="1" type="ORF">LFW2832_00623</name>
</gene>
<organism evidence="1 2">
    <name type="scientific">Candidatus Bilamarchaeum dharawalense</name>
    <dbReference type="NCBI Taxonomy" id="2885759"/>
    <lineage>
        <taxon>Archaea</taxon>
        <taxon>Candidatus Micrarchaeota</taxon>
        <taxon>Candidatus Micrarchaeia</taxon>
        <taxon>Candidatus Anstonellales</taxon>
        <taxon>Candidatus Bilamarchaeaceae</taxon>
        <taxon>Candidatus Bilamarchaeum</taxon>
    </lineage>
</organism>
<evidence type="ECO:0000313" key="2">
    <source>
        <dbReference type="Proteomes" id="UP000789941"/>
    </source>
</evidence>
<accession>A0A5E4LV93</accession>
<proteinExistence type="predicted"/>
<sequence length="53" mass="5986">MAALNTGFLNIYLFLSGELMNLKFDFAFSCFLFFRANGKINGTEAKISKEKVN</sequence>